<dbReference type="GO" id="GO:0051539">
    <property type="term" value="F:4 iron, 4 sulfur cluster binding"/>
    <property type="evidence" value="ECO:0007669"/>
    <property type="project" value="UniProtKB-UniRule"/>
</dbReference>
<comment type="caution">
    <text evidence="11">The sequence shown here is derived from an EMBL/GenBank/DDBJ whole genome shotgun (WGS) entry which is preliminary data.</text>
</comment>
<evidence type="ECO:0000256" key="4">
    <source>
        <dbReference type="ARBA" id="ARBA00022785"/>
    </source>
</evidence>
<evidence type="ECO:0000313" key="12">
    <source>
        <dbReference type="Proteomes" id="UP000230390"/>
    </source>
</evidence>
<keyword evidence="5 9" id="KW-0460">Magnesium</keyword>
<dbReference type="GO" id="GO:0016840">
    <property type="term" value="F:carbon-nitrogen lyase activity"/>
    <property type="evidence" value="ECO:0007669"/>
    <property type="project" value="UniProtKB-UniRule"/>
</dbReference>
<organism evidence="11 12">
    <name type="scientific">Massilia eurypsychrophila</name>
    <dbReference type="NCBI Taxonomy" id="1485217"/>
    <lineage>
        <taxon>Bacteria</taxon>
        <taxon>Pseudomonadati</taxon>
        <taxon>Pseudomonadota</taxon>
        <taxon>Betaproteobacteria</taxon>
        <taxon>Burkholderiales</taxon>
        <taxon>Oxalobacteraceae</taxon>
        <taxon>Telluria group</taxon>
        <taxon>Massilia</taxon>
    </lineage>
</organism>
<sequence>MTYSIKEIFYTLQGEGAHAGRPAVFCRFAGCNLWTGRESDRASAVCTFCDTDFVGTDGERGGKFPDPALLAAEIDTLWPSAYPASKYVVFTGGEPLLQLDDALIAAMHAVGFEIAIETNGTLPVPAGVDWICVSPKMGSTLVVTKGNEIKVVIPQSGQNLRAYEQLEFDNFFVQPMDGPLAAHNTRLAIETCKLHPHWKLSLQTHKLLQIP</sequence>
<feature type="binding site" evidence="9">
    <location>
        <begin position="174"/>
        <end position="177"/>
    </location>
    <ligand>
        <name>S-adenosyl-L-methionine</name>
        <dbReference type="ChEBI" id="CHEBI:59789"/>
    </ligand>
</feature>
<dbReference type="InterPro" id="IPR024924">
    <property type="entry name" value="7-CO-7-deazaguanine_synth-like"/>
</dbReference>
<dbReference type="PANTHER" id="PTHR42836:SF1">
    <property type="entry name" value="7-CARBOXY-7-DEAZAGUANINE SYNTHASE"/>
    <property type="match status" value="1"/>
</dbReference>
<evidence type="ECO:0000259" key="10">
    <source>
        <dbReference type="PROSITE" id="PS51918"/>
    </source>
</evidence>
<feature type="binding site" evidence="9">
    <location>
        <position position="51"/>
    </location>
    <ligand>
        <name>Mg(2+)</name>
        <dbReference type="ChEBI" id="CHEBI:18420"/>
    </ligand>
</feature>
<evidence type="ECO:0000256" key="3">
    <source>
        <dbReference type="ARBA" id="ARBA00022723"/>
    </source>
</evidence>
<dbReference type="Proteomes" id="UP000230390">
    <property type="component" value="Unassembled WGS sequence"/>
</dbReference>
<keyword evidence="7 9" id="KW-0411">Iron-sulfur</keyword>
<dbReference type="SFLD" id="SFLDS00029">
    <property type="entry name" value="Radical_SAM"/>
    <property type="match status" value="1"/>
</dbReference>
<dbReference type="Pfam" id="PF04055">
    <property type="entry name" value="Radical_SAM"/>
    <property type="match status" value="1"/>
</dbReference>
<comment type="cofactor">
    <cofactor evidence="9">
        <name>S-adenosyl-L-methionine</name>
        <dbReference type="ChEBI" id="CHEBI:59789"/>
    </cofactor>
    <text evidence="9">Binds 1 S-adenosyl-L-methionine per subunit.</text>
</comment>
<dbReference type="RefSeq" id="WP_099788612.1">
    <property type="nucleotide sequence ID" value="NZ_JBHLYV010000032.1"/>
</dbReference>
<evidence type="ECO:0000256" key="1">
    <source>
        <dbReference type="ARBA" id="ARBA00022485"/>
    </source>
</evidence>
<dbReference type="SUPFAM" id="SSF102114">
    <property type="entry name" value="Radical SAM enzymes"/>
    <property type="match status" value="1"/>
</dbReference>
<dbReference type="InterPro" id="IPR013785">
    <property type="entry name" value="Aldolase_TIM"/>
</dbReference>
<dbReference type="PROSITE" id="PS51918">
    <property type="entry name" value="RADICAL_SAM"/>
    <property type="match status" value="1"/>
</dbReference>
<comment type="pathway">
    <text evidence="9">Purine metabolism; 7-cyano-7-deazaguanine biosynthesis.</text>
</comment>
<evidence type="ECO:0000256" key="9">
    <source>
        <dbReference type="HAMAP-Rule" id="MF_00917"/>
    </source>
</evidence>
<feature type="binding site" evidence="9">
    <location>
        <begin position="12"/>
        <end position="14"/>
    </location>
    <ligand>
        <name>substrate</name>
    </ligand>
</feature>
<keyword evidence="8 9" id="KW-0456">Lyase</keyword>
<evidence type="ECO:0000313" key="11">
    <source>
        <dbReference type="EMBL" id="PIL45107.1"/>
    </source>
</evidence>
<evidence type="ECO:0000256" key="5">
    <source>
        <dbReference type="ARBA" id="ARBA00022842"/>
    </source>
</evidence>
<feature type="binding site" evidence="9">
    <location>
        <position position="31"/>
    </location>
    <ligand>
        <name>[4Fe-4S] cluster</name>
        <dbReference type="ChEBI" id="CHEBI:49883"/>
        <note>4Fe-4S-S-AdoMet</note>
    </ligand>
</feature>
<dbReference type="EC" id="4.3.99.3" evidence="9"/>
<dbReference type="PANTHER" id="PTHR42836">
    <property type="entry name" value="7-CARBOXY-7-DEAZAGUANINE SYNTHASE"/>
    <property type="match status" value="1"/>
</dbReference>
<evidence type="ECO:0000256" key="7">
    <source>
        <dbReference type="ARBA" id="ARBA00023014"/>
    </source>
</evidence>
<dbReference type="OrthoDB" id="9792276at2"/>
<dbReference type="CDD" id="cd01335">
    <property type="entry name" value="Radical_SAM"/>
    <property type="match status" value="1"/>
</dbReference>
<dbReference type="GO" id="GO:0008616">
    <property type="term" value="P:tRNA queuosine(34) biosynthetic process"/>
    <property type="evidence" value="ECO:0007669"/>
    <property type="project" value="UniProtKB-UniRule"/>
</dbReference>
<dbReference type="InterPro" id="IPR007197">
    <property type="entry name" value="rSAM"/>
</dbReference>
<feature type="binding site" evidence="9">
    <location>
        <position position="91"/>
    </location>
    <ligand>
        <name>substrate</name>
    </ligand>
</feature>
<comment type="cofactor">
    <cofactor evidence="9">
        <name>[4Fe-4S] cluster</name>
        <dbReference type="ChEBI" id="CHEBI:49883"/>
    </cofactor>
    <text evidence="9">Binds 1 [4Fe-4S] cluster. The cluster is coordinated with 3 cysteines and an exchangeable S-adenosyl-L-methionine.</text>
</comment>
<dbReference type="SFLD" id="SFLDF00376">
    <property type="entry name" value="7-carboxy-7-deazaguanine_synth"/>
    <property type="match status" value="1"/>
</dbReference>
<dbReference type="GO" id="GO:0000287">
    <property type="term" value="F:magnesium ion binding"/>
    <property type="evidence" value="ECO:0007669"/>
    <property type="project" value="UniProtKB-UniRule"/>
</dbReference>
<comment type="catalytic activity">
    <reaction evidence="9">
        <text>6-carboxy-5,6,7,8-tetrahydropterin + H(+) = 7-carboxy-7-carbaguanine + NH4(+)</text>
        <dbReference type="Rhea" id="RHEA:27974"/>
        <dbReference type="ChEBI" id="CHEBI:15378"/>
        <dbReference type="ChEBI" id="CHEBI:28938"/>
        <dbReference type="ChEBI" id="CHEBI:61032"/>
        <dbReference type="ChEBI" id="CHEBI:61036"/>
        <dbReference type="EC" id="4.3.99.3"/>
    </reaction>
</comment>
<comment type="similarity">
    <text evidence="9">Belongs to the radical SAM superfamily. 7-carboxy-7-deazaguanine synthase family.</text>
</comment>
<feature type="binding site" evidence="9">
    <location>
        <position position="46"/>
    </location>
    <ligand>
        <name>[4Fe-4S] cluster</name>
        <dbReference type="ChEBI" id="CHEBI:49883"/>
        <note>4Fe-4S-S-AdoMet</note>
    </ligand>
</feature>
<feature type="binding site" evidence="9">
    <location>
        <begin position="48"/>
        <end position="50"/>
    </location>
    <ligand>
        <name>S-adenosyl-L-methionine</name>
        <dbReference type="ChEBI" id="CHEBI:59789"/>
    </ligand>
</feature>
<dbReference type="GO" id="GO:1904047">
    <property type="term" value="F:S-adenosyl-L-methionine binding"/>
    <property type="evidence" value="ECO:0007669"/>
    <property type="project" value="UniProtKB-UniRule"/>
</dbReference>
<dbReference type="HAMAP" id="MF_00917">
    <property type="entry name" value="QueE"/>
    <property type="match status" value="1"/>
</dbReference>
<evidence type="ECO:0000256" key="6">
    <source>
        <dbReference type="ARBA" id="ARBA00023004"/>
    </source>
</evidence>
<comment type="cofactor">
    <cofactor evidence="9">
        <name>Mg(2+)</name>
        <dbReference type="ChEBI" id="CHEBI:18420"/>
    </cofactor>
</comment>
<feature type="binding site" evidence="9">
    <location>
        <position position="27"/>
    </location>
    <ligand>
        <name>substrate</name>
    </ligand>
</feature>
<feature type="binding site" evidence="9">
    <location>
        <position position="211"/>
    </location>
    <ligand>
        <name>substrate</name>
    </ligand>
</feature>
<keyword evidence="4 9" id="KW-0671">Queuosine biosynthesis</keyword>
<feature type="binding site" evidence="9">
    <location>
        <begin position="134"/>
        <end position="136"/>
    </location>
    <ligand>
        <name>S-adenosyl-L-methionine</name>
        <dbReference type="ChEBI" id="CHEBI:59789"/>
    </ligand>
</feature>
<keyword evidence="2 9" id="KW-0949">S-adenosyl-L-methionine</keyword>
<comment type="subunit">
    <text evidence="9">Homodimer.</text>
</comment>
<evidence type="ECO:0000256" key="8">
    <source>
        <dbReference type="ARBA" id="ARBA00023239"/>
    </source>
</evidence>
<comment type="function">
    <text evidence="9">Catalyzes the complex heterocyclic radical-mediated conversion of 6-carboxy-5,6,7,8-tetrahydropterin (CPH4) to 7-carboxy-7-deazaguanine (CDG), a step common to the biosynthetic pathways of all 7-deazapurine-containing compounds.</text>
</comment>
<dbReference type="InterPro" id="IPR030977">
    <property type="entry name" value="QueE_Cx14CxxC"/>
</dbReference>
<dbReference type="NCBIfam" id="TIGR04508">
    <property type="entry name" value="queE_Cx14CxxC"/>
    <property type="match status" value="1"/>
</dbReference>
<keyword evidence="1 9" id="KW-0004">4Fe-4S</keyword>
<name>A0A2G8TGD0_9BURK</name>
<dbReference type="UniPathway" id="UPA00391"/>
<accession>A0A2G8TGD0</accession>
<feature type="binding site" evidence="9">
    <location>
        <position position="49"/>
    </location>
    <ligand>
        <name>[4Fe-4S] cluster</name>
        <dbReference type="ChEBI" id="CHEBI:49883"/>
        <note>4Fe-4S-S-AdoMet</note>
    </ligand>
</feature>
<dbReference type="InterPro" id="IPR058240">
    <property type="entry name" value="rSAM_sf"/>
</dbReference>
<feature type="domain" description="Radical SAM core" evidence="10">
    <location>
        <begin position="18"/>
        <end position="211"/>
    </location>
</feature>
<dbReference type="PIRSF" id="PIRSF000370">
    <property type="entry name" value="QueE"/>
    <property type="match status" value="1"/>
</dbReference>
<feature type="binding site" evidence="9">
    <location>
        <position position="93"/>
    </location>
    <ligand>
        <name>S-adenosyl-L-methionine</name>
        <dbReference type="ChEBI" id="CHEBI:59789"/>
    </ligand>
</feature>
<keyword evidence="12" id="KW-1185">Reference proteome</keyword>
<gene>
    <name evidence="9 11" type="primary">queE</name>
    <name evidence="11" type="ORF">CR105_11640</name>
</gene>
<reference evidence="11 12" key="1">
    <citation type="submission" date="2017-10" db="EMBL/GenBank/DDBJ databases">
        <title>Massilia psychrophilum sp. nov., a novel purple-pigmented bacterium isolated from Tianshan glacier, Xinjiang Municipality, China.</title>
        <authorList>
            <person name="Wang H."/>
        </authorList>
    </citation>
    <scope>NUCLEOTIDE SEQUENCE [LARGE SCALE GENOMIC DNA]</scope>
    <source>
        <strain evidence="11 12">JCM 30074</strain>
    </source>
</reference>
<dbReference type="Gene3D" id="3.20.20.70">
    <property type="entry name" value="Aldolase class I"/>
    <property type="match status" value="1"/>
</dbReference>
<keyword evidence="6 9" id="KW-0408">Iron</keyword>
<proteinExistence type="inferred from homology"/>
<dbReference type="AlphaFoldDB" id="A0A2G8TGD0"/>
<keyword evidence="3 9" id="KW-0479">Metal-binding</keyword>
<dbReference type="EMBL" id="PDOC01000005">
    <property type="protein sequence ID" value="PIL45107.1"/>
    <property type="molecule type" value="Genomic_DNA"/>
</dbReference>
<protein>
    <recommendedName>
        <fullName evidence="9">7-carboxy-7-deazaguanine synthase</fullName>
        <shortName evidence="9">CDG synthase</shortName>
        <ecNumber evidence="9">4.3.99.3</ecNumber>
    </recommendedName>
    <alternativeName>
        <fullName evidence="9">Queuosine biosynthesis protein QueE</fullName>
    </alternativeName>
</protein>
<evidence type="ECO:0000256" key="2">
    <source>
        <dbReference type="ARBA" id="ARBA00022691"/>
    </source>
</evidence>